<gene>
    <name evidence="1" type="ORF">A3A26_01645</name>
</gene>
<evidence type="ECO:0000313" key="2">
    <source>
        <dbReference type="Proteomes" id="UP000177068"/>
    </source>
</evidence>
<reference evidence="1 2" key="1">
    <citation type="journal article" date="2016" name="Nat. Commun.">
        <title>Thousands of microbial genomes shed light on interconnected biogeochemical processes in an aquifer system.</title>
        <authorList>
            <person name="Anantharaman K."/>
            <person name="Brown C.T."/>
            <person name="Hug L.A."/>
            <person name="Sharon I."/>
            <person name="Castelle C.J."/>
            <person name="Probst A.J."/>
            <person name="Thomas B.C."/>
            <person name="Singh A."/>
            <person name="Wilkins M.J."/>
            <person name="Karaoz U."/>
            <person name="Brodie E.L."/>
            <person name="Williams K.H."/>
            <person name="Hubbard S.S."/>
            <person name="Banfield J.F."/>
        </authorList>
    </citation>
    <scope>NUCLEOTIDE SEQUENCE [LARGE SCALE GENOMIC DNA]</scope>
</reference>
<accession>A0A1G2U8P2</accession>
<comment type="caution">
    <text evidence="1">The sequence shown here is derived from an EMBL/GenBank/DDBJ whole genome shotgun (WGS) entry which is preliminary data.</text>
</comment>
<proteinExistence type="predicted"/>
<organism evidence="1 2">
    <name type="scientific">Candidatus Zambryskibacteria bacterium RIFCSPLOWO2_01_FULL_47_14</name>
    <dbReference type="NCBI Taxonomy" id="1802763"/>
    <lineage>
        <taxon>Bacteria</taxon>
        <taxon>Candidatus Zambryskiibacteriota</taxon>
    </lineage>
</organism>
<name>A0A1G2U8P2_9BACT</name>
<dbReference type="EMBL" id="MHWG01000011">
    <property type="protein sequence ID" value="OHB05779.1"/>
    <property type="molecule type" value="Genomic_DNA"/>
</dbReference>
<evidence type="ECO:0000313" key="1">
    <source>
        <dbReference type="EMBL" id="OHB05779.1"/>
    </source>
</evidence>
<sequence>MRTLRDRQSDYGRAYERHGKNRRQESGILVMELRYKGSARVDLQSFIDHYEEAFRELYRDSGLWNESNIIEGYRKSAAALYNAISDAIDVRLAGSKVLGRKHLTHNWYEVDFRAGNRLVVVYYSEDRRGGVRWVESVSIDRKPIIF</sequence>
<dbReference type="Proteomes" id="UP000177068">
    <property type="component" value="Unassembled WGS sequence"/>
</dbReference>
<dbReference type="AlphaFoldDB" id="A0A1G2U8P2"/>
<protein>
    <submittedName>
        <fullName evidence="1">Uncharacterized protein</fullName>
    </submittedName>
</protein>